<evidence type="ECO:0000313" key="3">
    <source>
        <dbReference type="RefSeq" id="XP_033159742.1"/>
    </source>
</evidence>
<evidence type="ECO:0000256" key="1">
    <source>
        <dbReference type="SAM" id="MobiDB-lite"/>
    </source>
</evidence>
<dbReference type="AlphaFoldDB" id="A0A6P8JSW5"/>
<keyword evidence="2" id="KW-1185">Reference proteome</keyword>
<feature type="region of interest" description="Disordered" evidence="1">
    <location>
        <begin position="80"/>
        <end position="117"/>
    </location>
</feature>
<accession>A0A6P8JSW5</accession>
<reference evidence="3" key="1">
    <citation type="submission" date="2025-08" db="UniProtKB">
        <authorList>
            <consortium name="RefSeq"/>
        </authorList>
    </citation>
    <scope>IDENTIFICATION</scope>
    <source>
        <strain evidence="3">Mau12</strain>
        <tissue evidence="3">Whole Body</tissue>
    </source>
</reference>
<evidence type="ECO:0000313" key="2">
    <source>
        <dbReference type="Proteomes" id="UP000515162"/>
    </source>
</evidence>
<organism evidence="2 3">
    <name type="scientific">Drosophila mauritiana</name>
    <name type="common">Fruit fly</name>
    <dbReference type="NCBI Taxonomy" id="7226"/>
    <lineage>
        <taxon>Eukaryota</taxon>
        <taxon>Metazoa</taxon>
        <taxon>Ecdysozoa</taxon>
        <taxon>Arthropoda</taxon>
        <taxon>Hexapoda</taxon>
        <taxon>Insecta</taxon>
        <taxon>Pterygota</taxon>
        <taxon>Neoptera</taxon>
        <taxon>Endopterygota</taxon>
        <taxon>Diptera</taxon>
        <taxon>Brachycera</taxon>
        <taxon>Muscomorpha</taxon>
        <taxon>Ephydroidea</taxon>
        <taxon>Drosophilidae</taxon>
        <taxon>Drosophila</taxon>
        <taxon>Sophophora</taxon>
    </lineage>
</organism>
<sequence>MLSPESPEKPKTSLDDLGLLTKTEEKTKGSLVALQSIDKRLKTLLDRLTTVENSIASLNLPSLNEANGHAYQDLESLEDELDNQEKELSEFANEESSNEAKDVDEIKEVEKEVTGNQ</sequence>
<feature type="compositionally biased region" description="Basic and acidic residues" evidence="1">
    <location>
        <begin position="98"/>
        <end position="117"/>
    </location>
</feature>
<dbReference type="GeneID" id="117140769"/>
<protein>
    <submittedName>
        <fullName evidence="3">Uncharacterized protein LOC117140769</fullName>
    </submittedName>
</protein>
<proteinExistence type="predicted"/>
<dbReference type="RefSeq" id="XP_033159742.1">
    <property type="nucleotide sequence ID" value="XM_033303851.1"/>
</dbReference>
<dbReference type="Proteomes" id="UP000515162">
    <property type="component" value="Chromosome 3L"/>
</dbReference>
<name>A0A6P8JSW5_DROMA</name>
<gene>
    <name evidence="3" type="primary">LOC117140769</name>
</gene>